<evidence type="ECO:0000256" key="1">
    <source>
        <dbReference type="ARBA" id="ARBA00007689"/>
    </source>
</evidence>
<protein>
    <recommendedName>
        <fullName evidence="3">YCII-related domain-containing protein</fullName>
    </recommendedName>
</protein>
<gene>
    <name evidence="4" type="ORF">GKZ75_11780</name>
</gene>
<evidence type="ECO:0000313" key="4">
    <source>
        <dbReference type="EMBL" id="NDO78883.1"/>
    </source>
</evidence>
<name>A0A6N9R0Y1_9MICC</name>
<comment type="similarity">
    <text evidence="1">Belongs to the YciI family.</text>
</comment>
<accession>A0A6N9R0Y1</accession>
<dbReference type="AlphaFoldDB" id="A0A6N9R0Y1"/>
<sequence>MAQFMISVIHDPGVQSSGEAYQSEDDMQRAFEAVAAFNQDLQDAGQLVLAGGLTPPEAAHTVDATGAAGDSPAVSPGPRVSSGPALGGFWIVEVASEAGALELAAKASAACGQPLEVRALAG</sequence>
<dbReference type="Proteomes" id="UP000471026">
    <property type="component" value="Unassembled WGS sequence"/>
</dbReference>
<dbReference type="Pfam" id="PF03795">
    <property type="entry name" value="YCII"/>
    <property type="match status" value="1"/>
</dbReference>
<feature type="region of interest" description="Disordered" evidence="2">
    <location>
        <begin position="60"/>
        <end position="79"/>
    </location>
</feature>
<comment type="caution">
    <text evidence="4">The sequence shown here is derived from an EMBL/GenBank/DDBJ whole genome shotgun (WGS) entry which is preliminary data.</text>
</comment>
<dbReference type="InterPro" id="IPR005545">
    <property type="entry name" value="YCII"/>
</dbReference>
<dbReference type="InterPro" id="IPR011008">
    <property type="entry name" value="Dimeric_a/b-barrel"/>
</dbReference>
<proteinExistence type="inferred from homology"/>
<organism evidence="4 5">
    <name type="scientific">Kocuria marina subsp. indica</name>
    <dbReference type="NCBI Taxonomy" id="1049583"/>
    <lineage>
        <taxon>Bacteria</taxon>
        <taxon>Bacillati</taxon>
        <taxon>Actinomycetota</taxon>
        <taxon>Actinomycetes</taxon>
        <taxon>Micrococcales</taxon>
        <taxon>Micrococcaceae</taxon>
        <taxon>Kocuria</taxon>
    </lineage>
</organism>
<dbReference type="PANTHER" id="PTHR35174">
    <property type="entry name" value="BLL7171 PROTEIN-RELATED"/>
    <property type="match status" value="1"/>
</dbReference>
<reference evidence="4 5" key="1">
    <citation type="submission" date="2019-11" db="EMBL/GenBank/DDBJ databases">
        <title>Draft genome sequence of Kocuria indica DP-K7, a methyl red degrading Actinobacterium.</title>
        <authorList>
            <person name="Kumaran S."/>
            <person name="Tischler D."/>
            <person name="Ngo A.C.R."/>
            <person name="Schultes F."/>
        </authorList>
    </citation>
    <scope>NUCLEOTIDE SEQUENCE [LARGE SCALE GENOMIC DNA]</scope>
    <source>
        <strain evidence="4 5">DP-K7</strain>
    </source>
</reference>
<dbReference type="Gene3D" id="3.30.70.1060">
    <property type="entry name" value="Dimeric alpha+beta barrel"/>
    <property type="match status" value="1"/>
</dbReference>
<dbReference type="RefSeq" id="WP_162230189.1">
    <property type="nucleotide sequence ID" value="NZ_WMHZ01000019.1"/>
</dbReference>
<evidence type="ECO:0000259" key="3">
    <source>
        <dbReference type="Pfam" id="PF03795"/>
    </source>
</evidence>
<dbReference type="EMBL" id="WMHZ01000019">
    <property type="protein sequence ID" value="NDO78883.1"/>
    <property type="molecule type" value="Genomic_DNA"/>
</dbReference>
<dbReference type="SUPFAM" id="SSF54909">
    <property type="entry name" value="Dimeric alpha+beta barrel"/>
    <property type="match status" value="1"/>
</dbReference>
<feature type="domain" description="YCII-related" evidence="3">
    <location>
        <begin position="8"/>
        <end position="108"/>
    </location>
</feature>
<evidence type="ECO:0000313" key="5">
    <source>
        <dbReference type="Proteomes" id="UP000471026"/>
    </source>
</evidence>
<dbReference type="PANTHER" id="PTHR35174:SF3">
    <property type="entry name" value="BLL7171 PROTEIN"/>
    <property type="match status" value="1"/>
</dbReference>
<evidence type="ECO:0000256" key="2">
    <source>
        <dbReference type="SAM" id="MobiDB-lite"/>
    </source>
</evidence>